<dbReference type="EC" id="2.7.11.1" evidence="1"/>
<dbReference type="SUPFAM" id="SSF56112">
    <property type="entry name" value="Protein kinase-like (PK-like)"/>
    <property type="match status" value="1"/>
</dbReference>
<dbReference type="GO" id="GO:0004674">
    <property type="term" value="F:protein serine/threonine kinase activity"/>
    <property type="evidence" value="ECO:0007669"/>
    <property type="project" value="UniProtKB-KW"/>
</dbReference>
<evidence type="ECO:0000256" key="4">
    <source>
        <dbReference type="ARBA" id="ARBA00022741"/>
    </source>
</evidence>
<evidence type="ECO:0000256" key="3">
    <source>
        <dbReference type="ARBA" id="ARBA00022679"/>
    </source>
</evidence>
<evidence type="ECO:0000313" key="12">
    <source>
        <dbReference type="EMBL" id="AKJ66197.1"/>
    </source>
</evidence>
<name>A0A0G3EJZ8_EUPOC</name>
<comment type="catalytic activity">
    <reaction evidence="7">
        <text>L-threonyl-[protein] + ATP = O-phospho-L-threonyl-[protein] + ADP + H(+)</text>
        <dbReference type="Rhea" id="RHEA:46608"/>
        <dbReference type="Rhea" id="RHEA-COMP:11060"/>
        <dbReference type="Rhea" id="RHEA-COMP:11605"/>
        <dbReference type="ChEBI" id="CHEBI:15378"/>
        <dbReference type="ChEBI" id="CHEBI:30013"/>
        <dbReference type="ChEBI" id="CHEBI:30616"/>
        <dbReference type="ChEBI" id="CHEBI:61977"/>
        <dbReference type="ChEBI" id="CHEBI:456216"/>
        <dbReference type="EC" id="2.7.11.1"/>
    </reaction>
</comment>
<dbReference type="InterPro" id="IPR011009">
    <property type="entry name" value="Kinase-like_dom_sf"/>
</dbReference>
<evidence type="ECO:0000256" key="6">
    <source>
        <dbReference type="ARBA" id="ARBA00022840"/>
    </source>
</evidence>
<evidence type="ECO:0000256" key="8">
    <source>
        <dbReference type="ARBA" id="ARBA00048679"/>
    </source>
</evidence>
<keyword evidence="4 9" id="KW-0547">Nucleotide-binding</keyword>
<dbReference type="PROSITE" id="PS00108">
    <property type="entry name" value="PROTEIN_KINASE_ST"/>
    <property type="match status" value="1"/>
</dbReference>
<dbReference type="Pfam" id="PF00069">
    <property type="entry name" value="Pkinase"/>
    <property type="match status" value="1"/>
</dbReference>
<feature type="domain" description="Protein kinase" evidence="11">
    <location>
        <begin position="37"/>
        <end position="325"/>
    </location>
</feature>
<dbReference type="InterPro" id="IPR017441">
    <property type="entry name" value="Protein_kinase_ATP_BS"/>
</dbReference>
<keyword evidence="3" id="KW-0808">Transferase</keyword>
<organism evidence="12">
    <name type="scientific">Euplotoides octocarinatus</name>
    <name type="common">Freshwater ciliate</name>
    <name type="synonym">Euplotes octocarinatus</name>
    <dbReference type="NCBI Taxonomy" id="2716877"/>
    <lineage>
        <taxon>Eukaryota</taxon>
        <taxon>Sar</taxon>
        <taxon>Alveolata</taxon>
        <taxon>Ciliophora</taxon>
        <taxon>Intramacronucleata</taxon>
        <taxon>Spirotrichea</taxon>
        <taxon>Hypotrichia</taxon>
        <taxon>Euplotida</taxon>
        <taxon>Euplotidae</taxon>
        <taxon>Euplotes</taxon>
    </lineage>
</organism>
<dbReference type="FunFam" id="3.30.200.20:FF:000088">
    <property type="entry name" value="Casein kinase II subunit alpha"/>
    <property type="match status" value="1"/>
</dbReference>
<dbReference type="SMART" id="SM00220">
    <property type="entry name" value="S_TKc"/>
    <property type="match status" value="1"/>
</dbReference>
<evidence type="ECO:0000256" key="10">
    <source>
        <dbReference type="RuleBase" id="RU000304"/>
    </source>
</evidence>
<dbReference type="PROSITE" id="PS50011">
    <property type="entry name" value="PROTEIN_KINASE_DOM"/>
    <property type="match status" value="1"/>
</dbReference>
<evidence type="ECO:0000256" key="7">
    <source>
        <dbReference type="ARBA" id="ARBA00047899"/>
    </source>
</evidence>
<dbReference type="PROSITE" id="PS00107">
    <property type="entry name" value="PROTEIN_KINASE_ATP"/>
    <property type="match status" value="1"/>
</dbReference>
<dbReference type="InterPro" id="IPR000719">
    <property type="entry name" value="Prot_kinase_dom"/>
</dbReference>
<evidence type="ECO:0000256" key="2">
    <source>
        <dbReference type="ARBA" id="ARBA00022527"/>
    </source>
</evidence>
<dbReference type="GO" id="GO:0005829">
    <property type="term" value="C:cytosol"/>
    <property type="evidence" value="ECO:0007669"/>
    <property type="project" value="TreeGrafter"/>
</dbReference>
<dbReference type="AlphaFoldDB" id="A0A0G3EJZ8"/>
<comment type="similarity">
    <text evidence="10">Belongs to the protein kinase superfamily.</text>
</comment>
<keyword evidence="5 12" id="KW-0418">Kinase</keyword>
<keyword evidence="2 10" id="KW-0723">Serine/threonine-protein kinase</keyword>
<evidence type="ECO:0000259" key="11">
    <source>
        <dbReference type="PROSITE" id="PS50011"/>
    </source>
</evidence>
<evidence type="ECO:0000256" key="9">
    <source>
        <dbReference type="PROSITE-ProRule" id="PRU10141"/>
    </source>
</evidence>
<proteinExistence type="inferred from homology"/>
<dbReference type="Gene3D" id="1.10.510.10">
    <property type="entry name" value="Transferase(Phosphotransferase) domain 1"/>
    <property type="match status" value="1"/>
</dbReference>
<keyword evidence="6 9" id="KW-0067">ATP-binding</keyword>
<accession>A0A0G3EJZ8</accession>
<evidence type="ECO:0000256" key="5">
    <source>
        <dbReference type="ARBA" id="ARBA00022777"/>
    </source>
</evidence>
<dbReference type="FunFam" id="1.10.510.10:FF:000459">
    <property type="entry name" value="Casein kinase II subunit alpha"/>
    <property type="match status" value="1"/>
</dbReference>
<dbReference type="GO" id="GO:0005524">
    <property type="term" value="F:ATP binding"/>
    <property type="evidence" value="ECO:0007669"/>
    <property type="project" value="UniProtKB-UniRule"/>
</dbReference>
<dbReference type="InterPro" id="IPR045216">
    <property type="entry name" value="CK2_alpha"/>
</dbReference>
<dbReference type="PANTHER" id="PTHR24054:SF0">
    <property type="entry name" value="CASEIN KINASE II SUBUNIT ALPHA"/>
    <property type="match status" value="1"/>
</dbReference>
<reference evidence="12" key="1">
    <citation type="submission" date="2015-05" db="EMBL/GenBank/DDBJ databases">
        <title>Programmed Translational Frameshifting is Likely Required for Expressions of Genes Encoding Putative Casein Kinase II of the Ciliate Euplotes octocarinatus.</title>
        <authorList>
            <person name="Liang A."/>
            <person name="Wang Z."/>
            <person name="Wang R."/>
        </authorList>
    </citation>
    <scope>NUCLEOTIDE SEQUENCE</scope>
</reference>
<sequence>MIKDSYPKYYADVCDIMEPEYSDYENYEVPFSDQGSYELIRKIGRGKYSDVYEGINSENDNYIVIKVLKPVKKSKIRREIKILDTLRGGPNIVKLIDVVRDHESKTPALIMEYVDTGELNFRDLYKSFTVPDIKYYIYEILKGLDYCHSKGVMHRDIKPHNIMIDHKKKKLRIIDWGLAEFYHRGQEYNVRVASRYFKGPELLVGYHKYDYSLDMWSLGCMFAGIIFEREPFFKGDDNNDQLVKIVKVLGSEKFNDYINKYKIELDPAFDGKLEGIKEKPWSYFVKKANNPIMTTDDAVDLLDNMLQFDHAKRILPRDAMNHAYFKDLRDLKERNKE</sequence>
<comment type="catalytic activity">
    <reaction evidence="8">
        <text>L-seryl-[protein] + ATP = O-phospho-L-seryl-[protein] + ADP + H(+)</text>
        <dbReference type="Rhea" id="RHEA:17989"/>
        <dbReference type="Rhea" id="RHEA-COMP:9863"/>
        <dbReference type="Rhea" id="RHEA-COMP:11604"/>
        <dbReference type="ChEBI" id="CHEBI:15378"/>
        <dbReference type="ChEBI" id="CHEBI:29999"/>
        <dbReference type="ChEBI" id="CHEBI:30616"/>
        <dbReference type="ChEBI" id="CHEBI:83421"/>
        <dbReference type="ChEBI" id="CHEBI:456216"/>
        <dbReference type="EC" id="2.7.11.1"/>
    </reaction>
</comment>
<dbReference type="CDD" id="cd14132">
    <property type="entry name" value="STKc_CK2_alpha"/>
    <property type="match status" value="1"/>
</dbReference>
<dbReference type="GO" id="GO:0005956">
    <property type="term" value="C:protein kinase CK2 complex"/>
    <property type="evidence" value="ECO:0007669"/>
    <property type="project" value="TreeGrafter"/>
</dbReference>
<gene>
    <name evidence="12" type="primary">CK2a-4</name>
</gene>
<evidence type="ECO:0000256" key="1">
    <source>
        <dbReference type="ARBA" id="ARBA00012513"/>
    </source>
</evidence>
<dbReference type="InterPro" id="IPR008271">
    <property type="entry name" value="Ser/Thr_kinase_AS"/>
</dbReference>
<dbReference type="GO" id="GO:0006357">
    <property type="term" value="P:regulation of transcription by RNA polymerase II"/>
    <property type="evidence" value="ECO:0007669"/>
    <property type="project" value="UniProtKB-ARBA"/>
</dbReference>
<dbReference type="PANTHER" id="PTHR24054">
    <property type="entry name" value="CASEIN KINASE II SUBUNIT ALPHA"/>
    <property type="match status" value="1"/>
</dbReference>
<dbReference type="EMBL" id="KR855680">
    <property type="protein sequence ID" value="AKJ66197.1"/>
    <property type="molecule type" value="Genomic_DNA"/>
</dbReference>
<dbReference type="Gene3D" id="3.30.200.20">
    <property type="entry name" value="Phosphorylase Kinase, domain 1"/>
    <property type="match status" value="1"/>
</dbReference>
<dbReference type="GO" id="GO:0031981">
    <property type="term" value="C:nuclear lumen"/>
    <property type="evidence" value="ECO:0007669"/>
    <property type="project" value="UniProtKB-ARBA"/>
</dbReference>
<feature type="binding site" evidence="9">
    <location>
        <position position="66"/>
    </location>
    <ligand>
        <name>ATP</name>
        <dbReference type="ChEBI" id="CHEBI:30616"/>
    </ligand>
</feature>
<protein>
    <recommendedName>
        <fullName evidence="1">non-specific serine/threonine protein kinase</fullName>
        <ecNumber evidence="1">2.7.11.1</ecNumber>
    </recommendedName>
</protein>
<dbReference type="GO" id="GO:0051726">
    <property type="term" value="P:regulation of cell cycle"/>
    <property type="evidence" value="ECO:0007669"/>
    <property type="project" value="TreeGrafter"/>
</dbReference>